<keyword evidence="1" id="KW-0479">Metal-binding</keyword>
<dbReference type="Pfam" id="PF01388">
    <property type="entry name" value="ARID"/>
    <property type="match status" value="1"/>
</dbReference>
<dbReference type="Gene3D" id="1.10.150.60">
    <property type="entry name" value="ARID DNA-binding domain"/>
    <property type="match status" value="1"/>
</dbReference>
<reference evidence="6" key="1">
    <citation type="submission" date="2025-08" db="UniProtKB">
        <authorList>
            <consortium name="RefSeq"/>
        </authorList>
    </citation>
    <scope>IDENTIFICATION</scope>
    <source>
        <strain evidence="6">OHB3-1</strain>
    </source>
</reference>
<protein>
    <submittedName>
        <fullName evidence="6">AT-rich interactive domain-containing protein 4-like</fullName>
    </submittedName>
</protein>
<dbReference type="GO" id="GO:0003677">
    <property type="term" value="F:DNA binding"/>
    <property type="evidence" value="ECO:0007669"/>
    <property type="project" value="InterPro"/>
</dbReference>
<evidence type="ECO:0000259" key="4">
    <source>
        <dbReference type="PROSITE" id="PS51011"/>
    </source>
</evidence>
<dbReference type="GeneID" id="111020321"/>
<accession>A0A6J1DIE1</accession>
<organism evidence="5 6">
    <name type="scientific">Momordica charantia</name>
    <name type="common">Bitter gourd</name>
    <name type="synonym">Balsam pear</name>
    <dbReference type="NCBI Taxonomy" id="3673"/>
    <lineage>
        <taxon>Eukaryota</taxon>
        <taxon>Viridiplantae</taxon>
        <taxon>Streptophyta</taxon>
        <taxon>Embryophyta</taxon>
        <taxon>Tracheophyta</taxon>
        <taxon>Spermatophyta</taxon>
        <taxon>Magnoliopsida</taxon>
        <taxon>eudicotyledons</taxon>
        <taxon>Gunneridae</taxon>
        <taxon>Pentapetalae</taxon>
        <taxon>rosids</taxon>
        <taxon>fabids</taxon>
        <taxon>Cucurbitales</taxon>
        <taxon>Cucurbitaceae</taxon>
        <taxon>Momordiceae</taxon>
        <taxon>Momordica</taxon>
    </lineage>
</organism>
<keyword evidence="2" id="KW-0863">Zinc-finger</keyword>
<dbReference type="CDD" id="cd15615">
    <property type="entry name" value="PHD_ARID4_like"/>
    <property type="match status" value="1"/>
</dbReference>
<evidence type="ECO:0000256" key="2">
    <source>
        <dbReference type="ARBA" id="ARBA00022771"/>
    </source>
</evidence>
<dbReference type="GO" id="GO:0008270">
    <property type="term" value="F:zinc ion binding"/>
    <property type="evidence" value="ECO:0007669"/>
    <property type="project" value="UniProtKB-KW"/>
</dbReference>
<name>A0A6J1DIE1_MOMCH</name>
<keyword evidence="3" id="KW-0862">Zinc</keyword>
<sequence>MMLHSVGPARQTCSLLAVTCGSVPKVKCEEDVAEDRLKYPFPELVSSGRLEVRVLTNPSKDEFTRIVESCQPSFVYLQGEQLENDEIGSLVWNGVDLSLEDLCGLFHTALPITVYLEIPNGGRTAEALHSKGIPYVMYWNNTLSCYAAAHFRNGLLSVVQSSSTHTWDAFQLAHAAFRLHCARSNYALPGDDDIISCNLEPQLIGEPLKISVEPPEIDAGDAGEDEDDSLGTLPAISIHDNNVTMRFLICGVPCTPDACLLRSLEDGLNALLNIEIRGSKLQGKFSASPPPLQAGSFSRGVVTMRCDMVTCSSAHIAILVSGSAHTCFDDQLLEKHIKHEIIENSQLVHALRDCEGNQHCMHEPRKSASVACGATVFEVSMKVPAWASQVLRQLAPDMSYRSLVALGIGGVQGLPVASFEKEDAERFLFFCSRDGNDKHSDQLFLSVLPSWFKPPIPSRKRVEPSQGISTVSHDSLAYANIPSIRRVGGEERAPMNGFKATLLPARKRLKVATMRPIPRVHRNKMTPFSGLTEADGNNGYLPKASLPVVTPSKHVTVGSTSATQRKSFSSSSQSKQIISLNPLPLKKHGCGRNPIQYCSEEEFLKDVMEFLLLRGHSRLIPQGGLSEFPDAILNGKRLDLYNLYKEVVTRGGFHVGNGINWKGQIFSKMHNYTMTNRMTGVGNTLKRHYETYLLEYELAHDDVDGECCLLCHSSAAGDWVNCGICGEWAHFGCDRRQGLGAFKDYAKTDGLEYVCPHCSITTYKKKPYRVANGSPQGITNPRIP</sequence>
<dbReference type="PANTHER" id="PTHR46694">
    <property type="entry name" value="AT-RICH INTERACTIVE DOMAIN-CONTAINING PROTEIN 4"/>
    <property type="match status" value="1"/>
</dbReference>
<dbReference type="InterPro" id="IPR036431">
    <property type="entry name" value="ARID_dom_sf"/>
</dbReference>
<feature type="domain" description="ARID" evidence="4">
    <location>
        <begin position="597"/>
        <end position="701"/>
    </location>
</feature>
<dbReference type="InterPro" id="IPR042293">
    <property type="entry name" value="ARID4"/>
</dbReference>
<dbReference type="OrthoDB" id="10044343at2759"/>
<dbReference type="PANTHER" id="PTHR46694:SF1">
    <property type="entry name" value="AT-RICH INTERACTIVE DOMAIN-CONTAINING PROTEIN 4"/>
    <property type="match status" value="1"/>
</dbReference>
<dbReference type="SMART" id="SM01014">
    <property type="entry name" value="ARID"/>
    <property type="match status" value="1"/>
</dbReference>
<evidence type="ECO:0000313" key="6">
    <source>
        <dbReference type="RefSeq" id="XP_022152656.1"/>
    </source>
</evidence>
<dbReference type="CDD" id="cd16100">
    <property type="entry name" value="ARID"/>
    <property type="match status" value="1"/>
</dbReference>
<keyword evidence="5" id="KW-1185">Reference proteome</keyword>
<gene>
    <name evidence="6" type="primary">LOC111020321</name>
</gene>
<dbReference type="PROSITE" id="PS51011">
    <property type="entry name" value="ARID"/>
    <property type="match status" value="1"/>
</dbReference>
<proteinExistence type="predicted"/>
<evidence type="ECO:0000256" key="1">
    <source>
        <dbReference type="ARBA" id="ARBA00022723"/>
    </source>
</evidence>
<evidence type="ECO:0000313" key="5">
    <source>
        <dbReference type="Proteomes" id="UP000504603"/>
    </source>
</evidence>
<dbReference type="AlphaFoldDB" id="A0A6J1DIE1"/>
<dbReference type="SUPFAM" id="SSF57903">
    <property type="entry name" value="FYVE/PHD zinc finger"/>
    <property type="match status" value="1"/>
</dbReference>
<dbReference type="RefSeq" id="XP_022152656.1">
    <property type="nucleotide sequence ID" value="XM_022296964.1"/>
</dbReference>
<dbReference type="Proteomes" id="UP000504603">
    <property type="component" value="Unplaced"/>
</dbReference>
<dbReference type="InterPro" id="IPR001606">
    <property type="entry name" value="ARID_dom"/>
</dbReference>
<evidence type="ECO:0000256" key="3">
    <source>
        <dbReference type="ARBA" id="ARBA00022833"/>
    </source>
</evidence>
<dbReference type="InterPro" id="IPR011011">
    <property type="entry name" value="Znf_FYVE_PHD"/>
</dbReference>
<dbReference type="KEGG" id="mcha:111020321"/>
<dbReference type="SUPFAM" id="SSF46774">
    <property type="entry name" value="ARID-like"/>
    <property type="match status" value="1"/>
</dbReference>